<dbReference type="RefSeq" id="WP_336545136.1">
    <property type="nucleotide sequence ID" value="NZ_JBBBDM010000003.1"/>
</dbReference>
<dbReference type="Gene3D" id="3.40.50.1820">
    <property type="entry name" value="alpha/beta hydrolase"/>
    <property type="match status" value="1"/>
</dbReference>
<gene>
    <name evidence="1" type="ORF">V8201_09555</name>
</gene>
<dbReference type="InterPro" id="IPR017531">
    <property type="entry name" value="Hydrolase-1_PEP"/>
</dbReference>
<organism evidence="1 2">
    <name type="scientific">Sphingomonas kyungheensis</name>
    <dbReference type="NCBI Taxonomy" id="1069987"/>
    <lineage>
        <taxon>Bacteria</taxon>
        <taxon>Pseudomonadati</taxon>
        <taxon>Pseudomonadota</taxon>
        <taxon>Alphaproteobacteria</taxon>
        <taxon>Sphingomonadales</taxon>
        <taxon>Sphingomonadaceae</taxon>
        <taxon>Sphingomonas</taxon>
    </lineage>
</organism>
<reference evidence="1 2" key="1">
    <citation type="journal article" date="2013" name="Int. J. Syst. Evol. Microbiol.">
        <title>Sphingomonas kyungheensis sp. nov., a bacterium with ginsenoside-converting activity isolated from soil of a ginseng field.</title>
        <authorList>
            <person name="Son H.M."/>
            <person name="Yang J.E."/>
            <person name="Park Y."/>
            <person name="Han C.K."/>
            <person name="Kim S.G."/>
            <person name="Kook M."/>
            <person name="Yi T.H."/>
        </authorList>
    </citation>
    <scope>NUCLEOTIDE SEQUENCE [LARGE SCALE GENOMIC DNA]</scope>
    <source>
        <strain evidence="1 2">LMG 26582</strain>
    </source>
</reference>
<evidence type="ECO:0000313" key="2">
    <source>
        <dbReference type="Proteomes" id="UP001367771"/>
    </source>
</evidence>
<dbReference type="InterPro" id="IPR029058">
    <property type="entry name" value="AB_hydrolase_fold"/>
</dbReference>
<proteinExistence type="predicted"/>
<dbReference type="SUPFAM" id="SSF53474">
    <property type="entry name" value="alpha/beta-Hydrolases"/>
    <property type="match status" value="1"/>
</dbReference>
<sequence length="254" mass="26687">MRSLITFPCAGETLIGSLDMAAGATGLLIVSGGNEIRCGAHRGMALLAAAMTARGHPVFRYDRRGIGDSSGDNHGYLSARGDLVAAAEAFRAAAPQLATIVAYGNCDAASLLALHGREAGVDRLILANPWTIEDFDDLPPVAAIRATYRQRLTSPRAWARLLSGRIDLGKALRGLHKASTAPPQTLARRIVGAIENWGDAATIILASADATAQAFAAAAPHLPAHRIDTASHSFARETDQRQLQALVAGLLEDQ</sequence>
<keyword evidence="1" id="KW-0378">Hydrolase</keyword>
<dbReference type="Proteomes" id="UP001367771">
    <property type="component" value="Unassembled WGS sequence"/>
</dbReference>
<keyword evidence="2" id="KW-1185">Reference proteome</keyword>
<accession>A0ABU8H2U5</accession>
<dbReference type="NCBIfam" id="TIGR03100">
    <property type="entry name" value="hydr1_PEP"/>
    <property type="match status" value="1"/>
</dbReference>
<dbReference type="EMBL" id="JBBBDM010000003">
    <property type="protein sequence ID" value="MEI5687320.1"/>
    <property type="molecule type" value="Genomic_DNA"/>
</dbReference>
<protein>
    <submittedName>
        <fullName evidence="1">Hydrolase 1, exosortase A system-associated</fullName>
    </submittedName>
</protein>
<dbReference type="GO" id="GO:0016787">
    <property type="term" value="F:hydrolase activity"/>
    <property type="evidence" value="ECO:0007669"/>
    <property type="project" value="UniProtKB-KW"/>
</dbReference>
<comment type="caution">
    <text evidence="1">The sequence shown here is derived from an EMBL/GenBank/DDBJ whole genome shotgun (WGS) entry which is preliminary data.</text>
</comment>
<name>A0ABU8H2U5_9SPHN</name>
<evidence type="ECO:0000313" key="1">
    <source>
        <dbReference type="EMBL" id="MEI5687320.1"/>
    </source>
</evidence>